<gene>
    <name evidence="4 5" type="primary">LOC108741608</name>
</gene>
<evidence type="ECO:0000313" key="5">
    <source>
        <dbReference type="RefSeq" id="XP_018331960.1"/>
    </source>
</evidence>
<evidence type="ECO:0000313" key="4">
    <source>
        <dbReference type="RefSeq" id="XP_018331959.1"/>
    </source>
</evidence>
<dbReference type="GO" id="GO:0051301">
    <property type="term" value="P:cell division"/>
    <property type="evidence" value="ECO:0007669"/>
    <property type="project" value="TreeGrafter"/>
</dbReference>
<evidence type="ECO:0000313" key="3">
    <source>
        <dbReference type="Proteomes" id="UP000192223"/>
    </source>
</evidence>
<dbReference type="Pfam" id="PF06911">
    <property type="entry name" value="Senescence"/>
    <property type="match status" value="1"/>
</dbReference>
<protein>
    <submittedName>
        <fullName evidence="4 5">Protein spartin</fullName>
    </submittedName>
</protein>
<dbReference type="Proteomes" id="UP000192223">
    <property type="component" value="Unplaced"/>
</dbReference>
<dbReference type="OrthoDB" id="20821at2759"/>
<dbReference type="RefSeq" id="XP_018331960.1">
    <property type="nucleotide sequence ID" value="XM_018476458.2"/>
</dbReference>
<dbReference type="GO" id="GO:0030514">
    <property type="term" value="P:negative regulation of BMP signaling pathway"/>
    <property type="evidence" value="ECO:0007669"/>
    <property type="project" value="TreeGrafter"/>
</dbReference>
<feature type="compositionally biased region" description="Basic and acidic residues" evidence="1">
    <location>
        <begin position="544"/>
        <end position="554"/>
    </location>
</feature>
<dbReference type="SMART" id="SM00745">
    <property type="entry name" value="MIT"/>
    <property type="match status" value="1"/>
</dbReference>
<dbReference type="STRING" id="224129.A0A1W4X7E6"/>
<sequence length="554" mass="60168">MGNSSSSSEWIETFNTIKASHDKAYHIIEEAISLEEQEKPNEAIEKYKEGVNIIDGALSVQVTMPESADFRWEQACRMIQKMKRTRGEVLTRIQCIQSAPGFMQHEPPPLYDDVVGPETQPTQMYQEITSAAHNLANDIQSAEATEVIYSYDNVKLYFISPDGTVCQTSQPQQMIIGLVESKKENEPSKYFLQVGGWVYPLVPGVTVCYRTDYGAFIFPDTETEIPGSSVGLILPQEADPSAYELLESILHGLIGQTPTLQRIRKDISERISEKIVTGAAYLSEGLVKGAQKASDYLNQKTPQLIQKITPADQSASIPKSVSKTAEIAHSATGTAASVTGYIAEKVGLATMALGHYLAPHVQSQGSKLLKTGFKMTDEEANARMNSILTVAAGAVEGFSTVYRGLETSASILGRNLSNNTVKVVEHKYGSPAGNLASNTLGAGGNVWNVYSNSKNFTPKGLVKNTAKGTGKAMIADKRLLLRINGNASTSGDTQTRNTVAVSDLQTLYPNVENLRDMEASTPYVSITNTDISNTVTSSPYSKTELSDELPKKEP</sequence>
<dbReference type="InterPro" id="IPR009686">
    <property type="entry name" value="Senescence/spartin_C"/>
</dbReference>
<feature type="compositionally biased region" description="Polar residues" evidence="1">
    <location>
        <begin position="530"/>
        <end position="543"/>
    </location>
</feature>
<name>A0A1W4X7E6_AGRPL</name>
<dbReference type="Gene3D" id="1.20.58.80">
    <property type="entry name" value="Phosphotransferase system, lactose/cellobiose-type IIA subunit"/>
    <property type="match status" value="1"/>
</dbReference>
<dbReference type="InterPro" id="IPR045036">
    <property type="entry name" value="Spartin-like"/>
</dbReference>
<dbReference type="AlphaFoldDB" id="A0A1W4X7E6"/>
<evidence type="ECO:0000259" key="2">
    <source>
        <dbReference type="SMART" id="SM00745"/>
    </source>
</evidence>
<keyword evidence="3" id="KW-1185">Reference proteome</keyword>
<feature type="region of interest" description="Disordered" evidence="1">
    <location>
        <begin position="530"/>
        <end position="554"/>
    </location>
</feature>
<dbReference type="GO" id="GO:0005886">
    <property type="term" value="C:plasma membrane"/>
    <property type="evidence" value="ECO:0007669"/>
    <property type="project" value="TreeGrafter"/>
</dbReference>
<dbReference type="InterPro" id="IPR036181">
    <property type="entry name" value="MIT_dom_sf"/>
</dbReference>
<dbReference type="InterPro" id="IPR007330">
    <property type="entry name" value="MIT_dom"/>
</dbReference>
<dbReference type="GeneID" id="108741608"/>
<dbReference type="KEGG" id="apln:108741608"/>
<reference evidence="4 5" key="1">
    <citation type="submission" date="2025-04" db="UniProtKB">
        <authorList>
            <consortium name="RefSeq"/>
        </authorList>
    </citation>
    <scope>IDENTIFICATION</scope>
    <source>
        <tissue evidence="4 5">Entire body</tissue>
    </source>
</reference>
<feature type="domain" description="MIT" evidence="2">
    <location>
        <begin position="17"/>
        <end position="95"/>
    </location>
</feature>
<proteinExistence type="predicted"/>
<dbReference type="RefSeq" id="XP_018331959.1">
    <property type="nucleotide sequence ID" value="XM_018476457.2"/>
</dbReference>
<dbReference type="PANTHER" id="PTHR21068">
    <property type="entry name" value="SPARTIN"/>
    <property type="match status" value="1"/>
</dbReference>
<dbReference type="PANTHER" id="PTHR21068:SF43">
    <property type="entry name" value="SPARTIN"/>
    <property type="match status" value="1"/>
</dbReference>
<accession>A0A1W4X7E6</accession>
<organism evidence="3 4">
    <name type="scientific">Agrilus planipennis</name>
    <name type="common">Emerald ash borer</name>
    <name type="synonym">Agrilus marcopoli</name>
    <dbReference type="NCBI Taxonomy" id="224129"/>
    <lineage>
        <taxon>Eukaryota</taxon>
        <taxon>Metazoa</taxon>
        <taxon>Ecdysozoa</taxon>
        <taxon>Arthropoda</taxon>
        <taxon>Hexapoda</taxon>
        <taxon>Insecta</taxon>
        <taxon>Pterygota</taxon>
        <taxon>Neoptera</taxon>
        <taxon>Endopterygota</taxon>
        <taxon>Coleoptera</taxon>
        <taxon>Polyphaga</taxon>
        <taxon>Elateriformia</taxon>
        <taxon>Buprestoidea</taxon>
        <taxon>Buprestidae</taxon>
        <taxon>Agrilinae</taxon>
        <taxon>Agrilus</taxon>
    </lineage>
</organism>
<dbReference type="SUPFAM" id="SSF116846">
    <property type="entry name" value="MIT domain"/>
    <property type="match status" value="1"/>
</dbReference>
<evidence type="ECO:0000256" key="1">
    <source>
        <dbReference type="SAM" id="MobiDB-lite"/>
    </source>
</evidence>